<dbReference type="Proteomes" id="UP000054937">
    <property type="component" value="Unassembled WGS sequence"/>
</dbReference>
<protein>
    <submittedName>
        <fullName evidence="1">Uncharacterized protein</fullName>
    </submittedName>
</protein>
<organism evidence="1 2">
    <name type="scientific">Pseudocohnilembus persalinus</name>
    <name type="common">Ciliate</name>
    <dbReference type="NCBI Taxonomy" id="266149"/>
    <lineage>
        <taxon>Eukaryota</taxon>
        <taxon>Sar</taxon>
        <taxon>Alveolata</taxon>
        <taxon>Ciliophora</taxon>
        <taxon>Intramacronucleata</taxon>
        <taxon>Oligohymenophorea</taxon>
        <taxon>Scuticociliatia</taxon>
        <taxon>Philasterida</taxon>
        <taxon>Pseudocohnilembidae</taxon>
        <taxon>Pseudocohnilembus</taxon>
    </lineage>
</organism>
<evidence type="ECO:0000313" key="2">
    <source>
        <dbReference type="Proteomes" id="UP000054937"/>
    </source>
</evidence>
<dbReference type="InParanoid" id="A0A0V0R588"/>
<dbReference type="AlphaFoldDB" id="A0A0V0R588"/>
<accession>A0A0V0R588</accession>
<name>A0A0V0R588_PSEPJ</name>
<reference evidence="1 2" key="1">
    <citation type="journal article" date="2015" name="Sci. Rep.">
        <title>Genome of the facultative scuticociliatosis pathogen Pseudocohnilembus persalinus provides insight into its virulence through horizontal gene transfer.</title>
        <authorList>
            <person name="Xiong J."/>
            <person name="Wang G."/>
            <person name="Cheng J."/>
            <person name="Tian M."/>
            <person name="Pan X."/>
            <person name="Warren A."/>
            <person name="Jiang C."/>
            <person name="Yuan D."/>
            <person name="Miao W."/>
        </authorList>
    </citation>
    <scope>NUCLEOTIDE SEQUENCE [LARGE SCALE GENOMIC DNA]</scope>
    <source>
        <strain evidence="1">36N120E</strain>
    </source>
</reference>
<keyword evidence="2" id="KW-1185">Reference proteome</keyword>
<evidence type="ECO:0000313" key="1">
    <source>
        <dbReference type="EMBL" id="KRX09652.1"/>
    </source>
</evidence>
<dbReference type="OrthoDB" id="286106at2759"/>
<dbReference type="OMA" id="DIKECEH"/>
<comment type="caution">
    <text evidence="1">The sequence shown here is derived from an EMBL/GenBank/DDBJ whole genome shotgun (WGS) entry which is preliminary data.</text>
</comment>
<proteinExistence type="predicted"/>
<dbReference type="EMBL" id="LDAU01000044">
    <property type="protein sequence ID" value="KRX09652.1"/>
    <property type="molecule type" value="Genomic_DNA"/>
</dbReference>
<sequence length="120" mass="14415">MNLITNNSLEFSKFHKRTNSEKRPLFDIKECEHLFQKDKSKKQKQDISQIQQHIVDLKNDEEQFYSNLLIDDQYKESFFRVNSNINIKNEIPKKIIACDPVYGNLILTEQEYIERYGQKN</sequence>
<gene>
    <name evidence="1" type="ORF">PPERSA_02524</name>
</gene>